<keyword evidence="8" id="KW-1185">Reference proteome</keyword>
<feature type="transmembrane region" description="Helical" evidence="6">
    <location>
        <begin position="297"/>
        <end position="314"/>
    </location>
</feature>
<dbReference type="RefSeq" id="WP_103926660.1">
    <property type="nucleotide sequence ID" value="NZ_FNVR01000044.1"/>
</dbReference>
<dbReference type="EMBL" id="FNVR01000044">
    <property type="protein sequence ID" value="SEG47537.1"/>
    <property type="molecule type" value="Genomic_DNA"/>
</dbReference>
<dbReference type="Pfam" id="PF03606">
    <property type="entry name" value="DcuC"/>
    <property type="match status" value="1"/>
</dbReference>
<dbReference type="OrthoDB" id="255482at2"/>
<organism evidence="7 8">
    <name type="scientific">Algoriphagus boritolerans DSM 17298 = JCM 18970</name>
    <dbReference type="NCBI Taxonomy" id="1120964"/>
    <lineage>
        <taxon>Bacteria</taxon>
        <taxon>Pseudomonadati</taxon>
        <taxon>Bacteroidota</taxon>
        <taxon>Cytophagia</taxon>
        <taxon>Cytophagales</taxon>
        <taxon>Cyclobacteriaceae</taxon>
        <taxon>Algoriphagus</taxon>
    </lineage>
</organism>
<accession>A0A1H6AHJ4</accession>
<evidence type="ECO:0000256" key="6">
    <source>
        <dbReference type="SAM" id="Phobius"/>
    </source>
</evidence>
<evidence type="ECO:0000256" key="4">
    <source>
        <dbReference type="ARBA" id="ARBA00022989"/>
    </source>
</evidence>
<dbReference type="AlphaFoldDB" id="A0A1H6AHJ4"/>
<gene>
    <name evidence="7" type="ORF">SAMN03080598_04114</name>
</gene>
<evidence type="ECO:0000256" key="1">
    <source>
        <dbReference type="ARBA" id="ARBA00004651"/>
    </source>
</evidence>
<proteinExistence type="predicted"/>
<keyword evidence="3 6" id="KW-0812">Transmembrane</keyword>
<dbReference type="InterPro" id="IPR018385">
    <property type="entry name" value="C4_dicarb_anaerob_car-like"/>
</dbReference>
<feature type="transmembrane region" description="Helical" evidence="6">
    <location>
        <begin position="70"/>
        <end position="90"/>
    </location>
</feature>
<dbReference type="PANTHER" id="PTHR43652">
    <property type="entry name" value="BASIC AMINO ACID ANTIPORTER YFCC-RELATED"/>
    <property type="match status" value="1"/>
</dbReference>
<sequence>MKLSFPHPIIILLLFIFLAGFSTYFIQSGSFDRVLDEATGREVVIPGSFRQIEDVNVSLSAMLLAIPAGIIARADVLVLILLLGGAFFVIERTGALQVGIETLIYQFRNHPYWLFYLLGFICSICGGVFYMSEEFIGLIPIFILLARKTNYDLRAILSIGVGSAMIGAAFSPFNPFGSMLAMKIAQVDPAEEAVFRMIFFVLAVSVWISYHAKFGKEKSIGDPAVEIKKVAISIRHRIILALTLLGICLMIWGVAFQGWDYNQMGVMFFVIGLVCGIVGGLGLNGTARTFSLGFSEMIFSGVVIGLAQGIYLILEQGKAIDPIIFGLLQPLESLPNQLAVVGLVVSQAIIHIPVPSTSGQAVLTMPLVTPLTDLLGMSREIAVFTYQYSATLMDMMTPTNGTILAILAAANIKFNHWVAYIWKSWLLIMGIGLLAVIIALFSIS</sequence>
<evidence type="ECO:0000313" key="7">
    <source>
        <dbReference type="EMBL" id="SEG47537.1"/>
    </source>
</evidence>
<feature type="transmembrane region" description="Helical" evidence="6">
    <location>
        <begin position="110"/>
        <end position="132"/>
    </location>
</feature>
<evidence type="ECO:0000256" key="3">
    <source>
        <dbReference type="ARBA" id="ARBA00022692"/>
    </source>
</evidence>
<feature type="transmembrane region" description="Helical" evidence="6">
    <location>
        <begin position="265"/>
        <end position="285"/>
    </location>
</feature>
<dbReference type="STRING" id="1120964.GCA_001313265_07380"/>
<feature type="transmembrane region" description="Helical" evidence="6">
    <location>
        <begin position="425"/>
        <end position="443"/>
    </location>
</feature>
<dbReference type="PANTHER" id="PTHR43652:SF2">
    <property type="entry name" value="BASIC AMINO ACID ANTIPORTER YFCC-RELATED"/>
    <property type="match status" value="1"/>
</dbReference>
<dbReference type="GO" id="GO:0005886">
    <property type="term" value="C:plasma membrane"/>
    <property type="evidence" value="ECO:0007669"/>
    <property type="project" value="UniProtKB-SubCell"/>
</dbReference>
<keyword evidence="5 6" id="KW-0472">Membrane</keyword>
<feature type="transmembrane region" description="Helical" evidence="6">
    <location>
        <begin position="193"/>
        <end position="210"/>
    </location>
</feature>
<keyword evidence="2" id="KW-1003">Cell membrane</keyword>
<feature type="transmembrane region" description="Helical" evidence="6">
    <location>
        <begin position="401"/>
        <end position="419"/>
    </location>
</feature>
<reference evidence="8" key="1">
    <citation type="submission" date="2016-10" db="EMBL/GenBank/DDBJ databases">
        <authorList>
            <person name="Varghese N."/>
            <person name="Submissions S."/>
        </authorList>
    </citation>
    <scope>NUCLEOTIDE SEQUENCE [LARGE SCALE GENOMIC DNA]</scope>
    <source>
        <strain evidence="8">DSM 17298</strain>
    </source>
</reference>
<evidence type="ECO:0000313" key="8">
    <source>
        <dbReference type="Proteomes" id="UP000236736"/>
    </source>
</evidence>
<keyword evidence="4 6" id="KW-1133">Transmembrane helix</keyword>
<feature type="transmembrane region" description="Helical" evidence="6">
    <location>
        <begin position="6"/>
        <end position="26"/>
    </location>
</feature>
<comment type="subcellular location">
    <subcellularLocation>
        <location evidence="1">Cell membrane</location>
        <topology evidence="1">Multi-pass membrane protein</topology>
    </subcellularLocation>
</comment>
<dbReference type="Proteomes" id="UP000236736">
    <property type="component" value="Unassembled WGS sequence"/>
</dbReference>
<protein>
    <submittedName>
        <fullName evidence="7">Uncharacterized membrane protein YfcC, ion transporter superfamily</fullName>
    </submittedName>
</protein>
<name>A0A1H6AHJ4_9BACT</name>
<feature type="transmembrane region" description="Helical" evidence="6">
    <location>
        <begin position="238"/>
        <end position="259"/>
    </location>
</feature>
<evidence type="ECO:0000256" key="5">
    <source>
        <dbReference type="ARBA" id="ARBA00023136"/>
    </source>
</evidence>
<evidence type="ECO:0000256" key="2">
    <source>
        <dbReference type="ARBA" id="ARBA00022475"/>
    </source>
</evidence>
<feature type="transmembrane region" description="Helical" evidence="6">
    <location>
        <begin position="153"/>
        <end position="173"/>
    </location>
</feature>
<dbReference type="InterPro" id="IPR051679">
    <property type="entry name" value="DASS-Related_Transporters"/>
</dbReference>